<keyword evidence="1" id="KW-1133">Transmembrane helix</keyword>
<dbReference type="RefSeq" id="WP_316266936.1">
    <property type="nucleotide sequence ID" value="NZ_AP027742.1"/>
</dbReference>
<keyword evidence="3" id="KW-1185">Reference proteome</keyword>
<proteinExistence type="predicted"/>
<dbReference type="EMBL" id="AP027742">
    <property type="protein sequence ID" value="BDZ77286.1"/>
    <property type="molecule type" value="Genomic_DNA"/>
</dbReference>
<organism evidence="2 3">
    <name type="scientific">Claveliimonas bilis</name>
    <dbReference type="NCBI Taxonomy" id="3028070"/>
    <lineage>
        <taxon>Bacteria</taxon>
        <taxon>Bacillati</taxon>
        <taxon>Bacillota</taxon>
        <taxon>Clostridia</taxon>
        <taxon>Lachnospirales</taxon>
        <taxon>Lachnospiraceae</taxon>
        <taxon>Claveliimonas</taxon>
    </lineage>
</organism>
<evidence type="ECO:0000313" key="3">
    <source>
        <dbReference type="Proteomes" id="UP001305815"/>
    </source>
</evidence>
<reference evidence="3" key="1">
    <citation type="journal article" date="2023" name="Int. J. Syst. Evol. Microbiol.">
        <title>Claveliimonas bilis gen. nov., sp. nov., deoxycholic acid-producing bacteria isolated from human faeces, and reclassification of Sellimonas monacensis Zenner et al. 2021 as Claveliimonas monacensis comb. nov.</title>
        <authorList>
            <person name="Hisatomi A."/>
            <person name="Kastawa N.W.E.P.G."/>
            <person name="Song I."/>
            <person name="Ohkuma M."/>
            <person name="Fukiya S."/>
            <person name="Sakamoto M."/>
        </authorList>
    </citation>
    <scope>NUCLEOTIDE SEQUENCE [LARGE SCALE GENOMIC DNA]</scope>
    <source>
        <strain evidence="3">12BBH14</strain>
    </source>
</reference>
<gene>
    <name evidence="2" type="ORF">Lac1_14690</name>
</gene>
<evidence type="ECO:0008006" key="4">
    <source>
        <dbReference type="Google" id="ProtNLM"/>
    </source>
</evidence>
<feature type="transmembrane region" description="Helical" evidence="1">
    <location>
        <begin position="26"/>
        <end position="59"/>
    </location>
</feature>
<sequence length="169" mass="19238">MAIQTAGEQKYYDLIEEKAKKMRTAMIIWISFLALALISVFSNILLGAVFGALGVFLAVRNRKEQKEMDKELERAGDKTEFFNQLIAPDALEVPDFQLIVTRDYIVQCTREKLYIRPRSEIRSKDIATEKGTKVLILTDQNGIRHEAARAKKKDAAAFDKICRALQAEE</sequence>
<evidence type="ECO:0000256" key="1">
    <source>
        <dbReference type="SAM" id="Phobius"/>
    </source>
</evidence>
<keyword evidence="1" id="KW-0812">Transmembrane</keyword>
<protein>
    <recommendedName>
        <fullName evidence="4">YcxB family protein</fullName>
    </recommendedName>
</protein>
<dbReference type="Proteomes" id="UP001305815">
    <property type="component" value="Chromosome"/>
</dbReference>
<accession>A0ABN6YVM4</accession>
<name>A0ABN6YVM4_9FIRM</name>
<evidence type="ECO:0000313" key="2">
    <source>
        <dbReference type="EMBL" id="BDZ77286.1"/>
    </source>
</evidence>
<keyword evidence="1" id="KW-0472">Membrane</keyword>